<organism evidence="2 3">
    <name type="scientific">Alternaria arborescens</name>
    <dbReference type="NCBI Taxonomy" id="156630"/>
    <lineage>
        <taxon>Eukaryota</taxon>
        <taxon>Fungi</taxon>
        <taxon>Dikarya</taxon>
        <taxon>Ascomycota</taxon>
        <taxon>Pezizomycotina</taxon>
        <taxon>Dothideomycetes</taxon>
        <taxon>Pleosporomycetidae</taxon>
        <taxon>Pleosporales</taxon>
        <taxon>Pleosporineae</taxon>
        <taxon>Pleosporaceae</taxon>
        <taxon>Alternaria</taxon>
        <taxon>Alternaria sect. Alternaria</taxon>
    </lineage>
</organism>
<protein>
    <submittedName>
        <fullName evidence="2">Uncharacterized protein</fullName>
    </submittedName>
</protein>
<dbReference type="OrthoDB" id="3682293at2759"/>
<feature type="region of interest" description="Disordered" evidence="1">
    <location>
        <begin position="318"/>
        <end position="353"/>
    </location>
</feature>
<evidence type="ECO:0000256" key="1">
    <source>
        <dbReference type="SAM" id="MobiDB-lite"/>
    </source>
</evidence>
<evidence type="ECO:0000313" key="3">
    <source>
        <dbReference type="Proteomes" id="UP000293823"/>
    </source>
</evidence>
<dbReference type="Proteomes" id="UP000293823">
    <property type="component" value="Unassembled WGS sequence"/>
</dbReference>
<accession>A0A4V1WYZ6</accession>
<gene>
    <name evidence="2" type="ORF">AA0113_g11264</name>
</gene>
<comment type="caution">
    <text evidence="2">The sequence shown here is derived from an EMBL/GenBank/DDBJ whole genome shotgun (WGS) entry which is preliminary data.</text>
</comment>
<keyword evidence="3" id="KW-1185">Reference proteome</keyword>
<feature type="compositionally biased region" description="Basic and acidic residues" evidence="1">
    <location>
        <begin position="323"/>
        <end position="345"/>
    </location>
</feature>
<evidence type="ECO:0000313" key="2">
    <source>
        <dbReference type="EMBL" id="RYO38144.1"/>
    </source>
</evidence>
<sequence length="368" mass="41516">MPNYARQSALDLDEMYGSYAKNESNIAMMRNIRTKEKMNSAVSDRNWRSSHEEITELQTQHHCEDKECGGSPSMRCVSALHFCWCLAPIVDKDKNSDTYGQVVVCGQRFQCISPKGCARHPYLEGFNIDIRDARNGYPATEVRWRLIFELFKTEHDAALANNAEQQELSRDWEGMTDHQKRRQRKLQDQAVFQRRCEQERAAGRREINQLPLIDEEMLLAGDEDIVGVAVGSYGLCTVYRAPSTRPLVRLTYAVKDDYRPITPEFDEPSSAKATLRTLPIATLLLTKDSELLSAPTDAGEVTDQQASIKISATRLHWRGTKTQGDKATPKPDEKDDKSPRVRDGMRGGNAGISVKAGLRNKTGRYACV</sequence>
<dbReference type="EMBL" id="PEJP01000066">
    <property type="protein sequence ID" value="RYO38144.1"/>
    <property type="molecule type" value="Genomic_DNA"/>
</dbReference>
<proteinExistence type="predicted"/>
<dbReference type="AlphaFoldDB" id="A0A4V1WYZ6"/>
<name>A0A4V1WYZ6_9PLEO</name>
<reference evidence="3" key="1">
    <citation type="journal article" date="2019" name="bioRxiv">
        <title>Genomics, evolutionary history and diagnostics of the Alternaria alternata species group including apple and Asian pear pathotypes.</title>
        <authorList>
            <person name="Armitage A.D."/>
            <person name="Cockerton H.M."/>
            <person name="Sreenivasaprasad S."/>
            <person name="Woodhall J.W."/>
            <person name="Lane C.R."/>
            <person name="Harrison R.J."/>
            <person name="Clarkson J.P."/>
        </authorList>
    </citation>
    <scope>NUCLEOTIDE SEQUENCE [LARGE SCALE GENOMIC DNA]</scope>
    <source>
        <strain evidence="3">RGR 97.0016</strain>
    </source>
</reference>